<dbReference type="EMBL" id="CP136594">
    <property type="protein sequence ID" value="WOE76703.1"/>
    <property type="molecule type" value="Genomic_DNA"/>
</dbReference>
<proteinExistence type="inferred from homology"/>
<feature type="signal peptide" evidence="2">
    <location>
        <begin position="1"/>
        <end position="22"/>
    </location>
</feature>
<keyword evidence="2" id="KW-0732">Signal</keyword>
<dbReference type="GO" id="GO:0055085">
    <property type="term" value="P:transmembrane transport"/>
    <property type="evidence" value="ECO:0007669"/>
    <property type="project" value="TreeGrafter"/>
</dbReference>
<keyword evidence="4" id="KW-1185">Reference proteome</keyword>
<evidence type="ECO:0000313" key="3">
    <source>
        <dbReference type="EMBL" id="WOE76703.1"/>
    </source>
</evidence>
<dbReference type="KEGG" id="acoa:RB602_01035"/>
<dbReference type="InterPro" id="IPR011250">
    <property type="entry name" value="OMP/PagP_B-barrel"/>
</dbReference>
<dbReference type="SUPFAM" id="SSF56925">
    <property type="entry name" value="OMPA-like"/>
    <property type="match status" value="1"/>
</dbReference>
<comment type="similarity">
    <text evidence="1">Belongs to the OmpW/AlkL family.</text>
</comment>
<dbReference type="InterPro" id="IPR005618">
    <property type="entry name" value="OMPW"/>
</dbReference>
<dbReference type="Pfam" id="PF03922">
    <property type="entry name" value="OmpW"/>
    <property type="match status" value="1"/>
</dbReference>
<evidence type="ECO:0000256" key="2">
    <source>
        <dbReference type="SAM" id="SignalP"/>
    </source>
</evidence>
<dbReference type="PANTHER" id="PTHR36920">
    <property type="match status" value="1"/>
</dbReference>
<evidence type="ECO:0000256" key="1">
    <source>
        <dbReference type="ARBA" id="ARBA00009330"/>
    </source>
</evidence>
<evidence type="ECO:0000313" key="4">
    <source>
        <dbReference type="Proteomes" id="UP001302429"/>
    </source>
</evidence>
<sequence length="219" mass="23241">MMKILATAASLGAMMSATPAFAEQGDWLLRVRAINVAPSETSSSILPAFPGERVSVDNSIMPEVDITYMATDNIGFELIAATTQHTVSGRSGTTGAIGELADTWVLPPTLTAQYHFVPDGKIRPYVGAGINYTLFYEEDASNGLVDAVGATNVDLDDSFGFALQAGVDIELNERFFLNFDIKYLDIDTTATLNTTAAGTQRVNVSLDPVVVGVGLGIKL</sequence>
<dbReference type="AlphaFoldDB" id="A0AA97FBF1"/>
<accession>A0AA97FBF1</accession>
<dbReference type="GO" id="GO:0019867">
    <property type="term" value="C:outer membrane"/>
    <property type="evidence" value="ECO:0007669"/>
    <property type="project" value="InterPro"/>
</dbReference>
<dbReference type="Proteomes" id="UP001302429">
    <property type="component" value="Chromosome"/>
</dbReference>
<dbReference type="PANTHER" id="PTHR36920:SF1">
    <property type="entry name" value="OUTER MEMBRANE PROTEIN W"/>
    <property type="match status" value="1"/>
</dbReference>
<feature type="chain" id="PRO_5041664973" evidence="2">
    <location>
        <begin position="23"/>
        <end position="219"/>
    </location>
</feature>
<dbReference type="Gene3D" id="2.40.160.20">
    <property type="match status" value="1"/>
</dbReference>
<name>A0AA97FBF1_9SPHN</name>
<gene>
    <name evidence="3" type="ORF">RB602_01035</name>
</gene>
<protein>
    <submittedName>
        <fullName evidence="3">OmpW family protein</fullName>
    </submittedName>
</protein>
<organism evidence="3 4">
    <name type="scientific">Alterisphingorhabdus coralli</name>
    <dbReference type="NCBI Taxonomy" id="3071408"/>
    <lineage>
        <taxon>Bacteria</taxon>
        <taxon>Pseudomonadati</taxon>
        <taxon>Pseudomonadota</taxon>
        <taxon>Alphaproteobacteria</taxon>
        <taxon>Sphingomonadales</taxon>
        <taxon>Sphingomonadaceae</taxon>
        <taxon>Alterisphingorhabdus (ex Yan et al. 2024)</taxon>
    </lineage>
</organism>
<reference evidence="3 4" key="1">
    <citation type="submission" date="2023-10" db="EMBL/GenBank/DDBJ databases">
        <title>Complete genome sequence of a Sphingomonadaceae bacterium.</title>
        <authorList>
            <person name="Yan C."/>
        </authorList>
    </citation>
    <scope>NUCLEOTIDE SEQUENCE [LARGE SCALE GENOMIC DNA]</scope>
    <source>
        <strain evidence="3 4">SCSIO 66989</strain>
    </source>
</reference>